<gene>
    <name evidence="3" type="ORF">IWQ62_001883</name>
</gene>
<dbReference type="EMBL" id="JANBPY010000344">
    <property type="protein sequence ID" value="KAJ1967398.1"/>
    <property type="molecule type" value="Genomic_DNA"/>
</dbReference>
<keyword evidence="1" id="KW-0732">Signal</keyword>
<dbReference type="AlphaFoldDB" id="A0A9W8E4F7"/>
<comment type="similarity">
    <text evidence="1">Belongs to the DDOST 48 kDa subunit family.</text>
</comment>
<evidence type="ECO:0000313" key="4">
    <source>
        <dbReference type="Proteomes" id="UP001150925"/>
    </source>
</evidence>
<evidence type="ECO:0000259" key="2">
    <source>
        <dbReference type="Pfam" id="PF03345"/>
    </source>
</evidence>
<dbReference type="PANTHER" id="PTHR10830:SF0">
    <property type="entry name" value="DOLICHYL-DIPHOSPHOOLIGOSACCHARIDE--PROTEIN GLYCOSYLTRANSFERASE 48 KDA SUBUNIT"/>
    <property type="match status" value="1"/>
</dbReference>
<comment type="caution">
    <text evidence="3">The sequence shown here is derived from an EMBL/GenBank/DDBJ whole genome shotgun (WGS) entry which is preliminary data.</text>
</comment>
<comment type="subunit">
    <text evidence="1">Component of the oligosaccharyltransferase (OST) complex.</text>
</comment>
<accession>A0A9W8E4F7</accession>
<organism evidence="3 4">
    <name type="scientific">Dispira parvispora</name>
    <dbReference type="NCBI Taxonomy" id="1520584"/>
    <lineage>
        <taxon>Eukaryota</taxon>
        <taxon>Fungi</taxon>
        <taxon>Fungi incertae sedis</taxon>
        <taxon>Zoopagomycota</taxon>
        <taxon>Kickxellomycotina</taxon>
        <taxon>Dimargaritomycetes</taxon>
        <taxon>Dimargaritales</taxon>
        <taxon>Dimargaritaceae</taxon>
        <taxon>Dispira</taxon>
    </lineage>
</organism>
<dbReference type="Pfam" id="PF03345">
    <property type="entry name" value="OST48_N"/>
    <property type="match status" value="1"/>
</dbReference>
<feature type="domain" description="OST48 N-terminal" evidence="2">
    <location>
        <begin position="30"/>
        <end position="165"/>
    </location>
</feature>
<proteinExistence type="inferred from homology"/>
<evidence type="ECO:0000256" key="1">
    <source>
        <dbReference type="RuleBase" id="RU361142"/>
    </source>
</evidence>
<feature type="signal peptide" evidence="1">
    <location>
        <begin position="1"/>
        <end position="23"/>
    </location>
</feature>
<evidence type="ECO:0000313" key="3">
    <source>
        <dbReference type="EMBL" id="KAJ1967398.1"/>
    </source>
</evidence>
<dbReference type="PANTHER" id="PTHR10830">
    <property type="entry name" value="DOLICHYL-DIPHOSPHOOLIGOSACCHARIDE--PROTEIN GLYCOSYLTRANSFERASE 48 KDA SUBUNIT"/>
    <property type="match status" value="1"/>
</dbReference>
<comment type="subcellular location">
    <subcellularLocation>
        <location evidence="1">Endoplasmic reticulum membrane</location>
        <topology evidence="1">Single-pass type I membrane protein</topology>
    </subcellularLocation>
</comment>
<name>A0A9W8E4F7_9FUNG</name>
<feature type="chain" id="PRO_5041017846" description="Dolichyl-diphosphooligosaccharide--protein glycosyltransferase subunit WBP1" evidence="1">
    <location>
        <begin position="24"/>
        <end position="184"/>
    </location>
</feature>
<dbReference type="GO" id="GO:0018279">
    <property type="term" value="P:protein N-linked glycosylation via asparagine"/>
    <property type="evidence" value="ECO:0007669"/>
    <property type="project" value="UniProtKB-UniRule"/>
</dbReference>
<protein>
    <recommendedName>
        <fullName evidence="1">Dolichyl-diphosphooligosaccharide--protein glycosyltransferase subunit WBP1</fullName>
        <shortName evidence="1">Oligosaccharyl transferase subunit WBP1</shortName>
    </recommendedName>
</protein>
<dbReference type="InterPro" id="IPR055457">
    <property type="entry name" value="OST48_N"/>
</dbReference>
<dbReference type="OrthoDB" id="29105at2759"/>
<comment type="pathway">
    <text evidence="1">Protein modification; protein glycosylation.</text>
</comment>
<comment type="function">
    <text evidence="1">Subunit of the oligosaccharyl transferase (OST) complex that catalyzes the initial transfer of a defined glycan (Glc(3)Man(9)GlcNAc(2) in eukaryotes) from the lipid carrier dolichol-pyrophosphate to an asparagine residue within an Asn-X-Ser/Thr consensus motif in nascent polypeptide chains, the first step in protein N-glycosylation. N-glycosylation occurs cotranslationally and the complex associates with the Sec61 complex at the channel-forming translocon complex that mediates protein translocation across the endoplasmic reticulum (ER).</text>
</comment>
<keyword evidence="1" id="KW-0256">Endoplasmic reticulum</keyword>
<keyword evidence="4" id="KW-1185">Reference proteome</keyword>
<sequence>MQLPRWVLTVAVLACGFIQSMDAKSVTGDRTLVLLAKNTPDEVQQYNRFIASLKQRGFQVSVDAATSSAAQLFNYGERQYDHLVLLTPDTKKFAGDITVKSLVEFLNSGGNVIMAAGTDLAGPQREFAKQLGVDFDTRGNRVLDHFHYWTPNSADDTEHHSRIVTDHFADLSPVLSEAVRQGPP</sequence>
<feature type="non-terminal residue" evidence="3">
    <location>
        <position position="1"/>
    </location>
</feature>
<dbReference type="InterPro" id="IPR005013">
    <property type="entry name" value="DDOST_48_kDa_subunit"/>
</dbReference>
<dbReference type="Proteomes" id="UP001150925">
    <property type="component" value="Unassembled WGS sequence"/>
</dbReference>
<dbReference type="InterPro" id="IPR029062">
    <property type="entry name" value="Class_I_gatase-like"/>
</dbReference>
<reference evidence="3" key="1">
    <citation type="submission" date="2022-07" db="EMBL/GenBank/DDBJ databases">
        <title>Phylogenomic reconstructions and comparative analyses of Kickxellomycotina fungi.</title>
        <authorList>
            <person name="Reynolds N.K."/>
            <person name="Stajich J.E."/>
            <person name="Barry K."/>
            <person name="Grigoriev I.V."/>
            <person name="Crous P."/>
            <person name="Smith M.E."/>
        </authorList>
    </citation>
    <scope>NUCLEOTIDE SEQUENCE</scope>
    <source>
        <strain evidence="3">RSA 1196</strain>
    </source>
</reference>
<dbReference type="GO" id="GO:0008250">
    <property type="term" value="C:oligosaccharyltransferase complex"/>
    <property type="evidence" value="ECO:0007669"/>
    <property type="project" value="TreeGrafter"/>
</dbReference>
<dbReference type="SUPFAM" id="SSF52317">
    <property type="entry name" value="Class I glutamine amidotransferase-like"/>
    <property type="match status" value="1"/>
</dbReference>